<accession>A0A031LTT9</accession>
<comment type="caution">
    <text evidence="1">The sequence shown here is derived from an EMBL/GenBank/DDBJ whole genome shotgun (WGS) entry which is preliminary data.</text>
</comment>
<dbReference type="AlphaFoldDB" id="A0A031LTT9"/>
<organism evidence="1 2">
    <name type="scientific">Candidatus Acidianus copahuensis</name>
    <dbReference type="NCBI Taxonomy" id="1160895"/>
    <lineage>
        <taxon>Archaea</taxon>
        <taxon>Thermoproteota</taxon>
        <taxon>Thermoprotei</taxon>
        <taxon>Sulfolobales</taxon>
        <taxon>Sulfolobaceae</taxon>
        <taxon>Acidianus</taxon>
    </lineage>
</organism>
<gene>
    <name evidence="1" type="ORF">CM19_02230</name>
</gene>
<name>A0A031LTT9_9CREN</name>
<protein>
    <submittedName>
        <fullName evidence="1">Uncharacterized protein</fullName>
    </submittedName>
</protein>
<sequence>MNFTEINYNDFRQRVDEAIFRISIIALSRKKARKDLLKIRQELYRLKAFILEGKPILEVKGEVGTILVLLNILGLNSSKKIRKELEYIQSILMLWNVLT</sequence>
<dbReference type="STRING" id="1160895.CM19_02230"/>
<dbReference type="Proteomes" id="UP000024332">
    <property type="component" value="Unassembled WGS sequence"/>
</dbReference>
<dbReference type="RefSeq" id="WP_150111354.1">
    <property type="nucleotide sequence ID" value="NZ_JFZT01000017.1"/>
</dbReference>
<proteinExistence type="predicted"/>
<evidence type="ECO:0000313" key="1">
    <source>
        <dbReference type="EMBL" id="EZQ11155.1"/>
    </source>
</evidence>
<keyword evidence="2" id="KW-1185">Reference proteome</keyword>
<reference evidence="1 2" key="1">
    <citation type="submission" date="2014-03" db="EMBL/GenBank/DDBJ databases">
        <title>Draft genome sequence of the novel thermoacidophilic archaea Acidianus copahuensis ALE1 strain, isolated from Copahue volcanic area in Neuquen Argentina.</title>
        <authorList>
            <person name="Urbieta M.S."/>
            <person name="Rascovan N."/>
            <person name="Castro C."/>
            <person name="Revale S."/>
            <person name="Giaveno M.A."/>
            <person name="Vazquez M.P."/>
            <person name="Donati E.R."/>
        </authorList>
    </citation>
    <scope>NUCLEOTIDE SEQUENCE [LARGE SCALE GENOMIC DNA]</scope>
    <source>
        <strain evidence="1 2">ALE1</strain>
    </source>
</reference>
<dbReference type="EMBL" id="JFZT01000017">
    <property type="protein sequence ID" value="EZQ11155.1"/>
    <property type="molecule type" value="Genomic_DNA"/>
</dbReference>
<evidence type="ECO:0000313" key="2">
    <source>
        <dbReference type="Proteomes" id="UP000024332"/>
    </source>
</evidence>